<sequence>MSITRFAVRRLLLAVPTLFGLLVVAFVLANFLPGDPLSRLLGDRAGSNPEIVANYRALWGLDDPLPQRFATYVSNLLQGNLGESVMSQRPVADDLRNYLPATLELAAAAIVVSGVGGLTLGTVAALFHRRWPDVAVRGLALVSSGVPVFWLALIGLQVFYLRLGVLPGPEGRLSRDHVPPPPVTGAYTVDALLAGQLGTFVDAVQHLLLPALVLGSFFLGLLARIARASTLEVLPAQYLVAARSKGLSPAKVLRSYVLPNALIPTVTILGLAVGGLLAGAVLTETVFAWPGIGRYSVDAARALDYQAILGVTLVVGVIYVLTNAVVDIVYAKLDPRIRLGK</sequence>
<keyword evidence="2" id="KW-1185">Reference proteome</keyword>
<comment type="caution">
    <text evidence="1">The sequence shown here is derived from an EMBL/GenBank/DDBJ whole genome shotgun (WGS) entry which is preliminary data.</text>
</comment>
<dbReference type="EMBL" id="JAVIZJ010000002">
    <property type="protein sequence ID" value="MDR6209024.1"/>
    <property type="molecule type" value="Genomic_DNA"/>
</dbReference>
<evidence type="ECO:0000313" key="1">
    <source>
        <dbReference type="EMBL" id="MDR6209024.1"/>
    </source>
</evidence>
<organism evidence="1 2">
    <name type="scientific">Nocardioides zeae</name>
    <dbReference type="NCBI Taxonomy" id="1457234"/>
    <lineage>
        <taxon>Bacteria</taxon>
        <taxon>Bacillati</taxon>
        <taxon>Actinomycetota</taxon>
        <taxon>Actinomycetes</taxon>
        <taxon>Propionibacteriales</taxon>
        <taxon>Nocardioidaceae</taxon>
        <taxon>Nocardioides</taxon>
    </lineage>
</organism>
<protein>
    <submittedName>
        <fullName evidence="1">Peptide/nickel transport system permease protein</fullName>
    </submittedName>
</protein>
<gene>
    <name evidence="1" type="ORF">QE364_000716</name>
</gene>
<dbReference type="Proteomes" id="UP001261666">
    <property type="component" value="Unassembled WGS sequence"/>
</dbReference>
<name>A0ACC6IEA7_9ACTN</name>
<reference evidence="1" key="1">
    <citation type="submission" date="2023-08" db="EMBL/GenBank/DDBJ databases">
        <title>Functional and genomic diversity of the sorghum phyllosphere microbiome.</title>
        <authorList>
            <person name="Shade A."/>
        </authorList>
    </citation>
    <scope>NUCLEOTIDE SEQUENCE</scope>
    <source>
        <strain evidence="1">SORGH_AS_0885</strain>
    </source>
</reference>
<accession>A0ACC6IEA7</accession>
<proteinExistence type="predicted"/>
<evidence type="ECO:0000313" key="2">
    <source>
        <dbReference type="Proteomes" id="UP001261666"/>
    </source>
</evidence>